<dbReference type="AlphaFoldDB" id="A0A953M1V4"/>
<feature type="active site" description="Proton acceptor" evidence="7">
    <location>
        <position position="164"/>
    </location>
</feature>
<feature type="binding site" evidence="7">
    <location>
        <begin position="230"/>
        <end position="231"/>
    </location>
    <ligand>
        <name>substrate</name>
    </ligand>
</feature>
<dbReference type="Gene3D" id="3.20.20.70">
    <property type="entry name" value="Aldolase class I"/>
    <property type="match status" value="1"/>
</dbReference>
<feature type="active site" description="Electrophile" evidence="7">
    <location>
        <position position="95"/>
    </location>
</feature>
<dbReference type="GO" id="GO:0006096">
    <property type="term" value="P:glycolytic process"/>
    <property type="evidence" value="ECO:0007669"/>
    <property type="project" value="UniProtKB-UniRule"/>
</dbReference>
<dbReference type="InterPro" id="IPR022896">
    <property type="entry name" value="TrioseP_Isoase_bac/euk"/>
</dbReference>
<evidence type="ECO:0000313" key="9">
    <source>
        <dbReference type="EMBL" id="MBZ0156617.1"/>
    </source>
</evidence>
<evidence type="ECO:0000256" key="7">
    <source>
        <dbReference type="HAMAP-Rule" id="MF_00147"/>
    </source>
</evidence>
<dbReference type="GO" id="GO:0006094">
    <property type="term" value="P:gluconeogenesis"/>
    <property type="evidence" value="ECO:0007669"/>
    <property type="project" value="UniProtKB-UniRule"/>
</dbReference>
<dbReference type="InterPro" id="IPR013785">
    <property type="entry name" value="Aldolase_TIM"/>
</dbReference>
<comment type="pathway">
    <text evidence="7 8">Carbohydrate biosynthesis; gluconeogenesis.</text>
</comment>
<dbReference type="Pfam" id="PF00121">
    <property type="entry name" value="TIM"/>
    <property type="match status" value="1"/>
</dbReference>
<feature type="binding site" evidence="7">
    <location>
        <position position="209"/>
    </location>
    <ligand>
        <name>substrate</name>
    </ligand>
</feature>
<comment type="subunit">
    <text evidence="7 8">Homodimer.</text>
</comment>
<dbReference type="InterPro" id="IPR035990">
    <property type="entry name" value="TIM_sf"/>
</dbReference>
<reference evidence="9" key="1">
    <citation type="journal article" date="2021" name="bioRxiv">
        <title>Unraveling nitrogen, sulfur and carbon metabolic pathways and microbial community transcriptional responses to substrate deprivation and toxicity stresses in a bioreactor mimicking anoxic brackish coastal sediment conditions.</title>
        <authorList>
            <person name="Martins P.D."/>
            <person name="Echeveste M.J."/>
            <person name="Arshad A."/>
            <person name="Kurth J."/>
            <person name="Ouboter H."/>
            <person name="Jetten M.S.M."/>
            <person name="Welte C.U."/>
        </authorList>
    </citation>
    <scope>NUCLEOTIDE SEQUENCE</scope>
    <source>
        <strain evidence="9">MAG_39</strain>
    </source>
</reference>
<sequence length="247" mass="26951">MRKPLIAANWKMNKTVGEAEAFLHDFIPLVKEVRDTDIVIAPPFTALSAVASRIKETPVQLAAQNMFYEEKGAYTGEIAPGMLTDLCCTYAILGHSERRQYFGETDEILNRKVKVARSYGLTVIFCIGESLEEREAGQTFSVLQREVQEGLKGVGPEGIVIAYEPIWAIGTGKTATTGQAQEAHRFIREKLSALYGDAASSIRILYGGSVTPENIDALMKCADIDGALVGGASLKPDSFARLVNFTR</sequence>
<dbReference type="InterPro" id="IPR020861">
    <property type="entry name" value="Triosephosphate_isomerase_AS"/>
</dbReference>
<evidence type="ECO:0000256" key="4">
    <source>
        <dbReference type="ARBA" id="ARBA00022490"/>
    </source>
</evidence>
<comment type="pathway">
    <text evidence="1 7 8">Carbohydrate degradation; glycolysis; D-glyceraldehyde 3-phosphate from glycerone phosphate: step 1/1.</text>
</comment>
<dbReference type="PROSITE" id="PS51440">
    <property type="entry name" value="TIM_2"/>
    <property type="match status" value="1"/>
</dbReference>
<evidence type="ECO:0000256" key="8">
    <source>
        <dbReference type="RuleBase" id="RU363013"/>
    </source>
</evidence>
<keyword evidence="4 7" id="KW-0963">Cytoplasm</keyword>
<dbReference type="PANTHER" id="PTHR21139:SF42">
    <property type="entry name" value="TRIOSEPHOSPHATE ISOMERASE"/>
    <property type="match status" value="1"/>
</dbReference>
<dbReference type="CDD" id="cd00311">
    <property type="entry name" value="TIM"/>
    <property type="match status" value="1"/>
</dbReference>
<evidence type="ECO:0000256" key="3">
    <source>
        <dbReference type="ARBA" id="ARBA00022432"/>
    </source>
</evidence>
<dbReference type="PANTHER" id="PTHR21139">
    <property type="entry name" value="TRIOSEPHOSPHATE ISOMERASE"/>
    <property type="match status" value="1"/>
</dbReference>
<evidence type="ECO:0000313" key="10">
    <source>
        <dbReference type="Proteomes" id="UP000705867"/>
    </source>
</evidence>
<dbReference type="InterPro" id="IPR000652">
    <property type="entry name" value="Triosephosphate_isomerase"/>
</dbReference>
<dbReference type="Proteomes" id="UP000705867">
    <property type="component" value="Unassembled WGS sequence"/>
</dbReference>
<evidence type="ECO:0000256" key="2">
    <source>
        <dbReference type="ARBA" id="ARBA00007422"/>
    </source>
</evidence>
<comment type="caution">
    <text evidence="9">The sequence shown here is derived from an EMBL/GenBank/DDBJ whole genome shotgun (WGS) entry which is preliminary data.</text>
</comment>
<accession>A0A953M1V4</accession>
<reference evidence="9" key="2">
    <citation type="submission" date="2021-08" db="EMBL/GenBank/DDBJ databases">
        <authorList>
            <person name="Dalcin Martins P."/>
        </authorList>
    </citation>
    <scope>NUCLEOTIDE SEQUENCE</scope>
    <source>
        <strain evidence="9">MAG_39</strain>
    </source>
</reference>
<dbReference type="GO" id="GO:0046166">
    <property type="term" value="P:glyceraldehyde-3-phosphate biosynthetic process"/>
    <property type="evidence" value="ECO:0007669"/>
    <property type="project" value="TreeGrafter"/>
</dbReference>
<evidence type="ECO:0000256" key="5">
    <source>
        <dbReference type="ARBA" id="ARBA00023152"/>
    </source>
</evidence>
<comment type="catalytic activity">
    <reaction evidence="7 8">
        <text>D-glyceraldehyde 3-phosphate = dihydroxyacetone phosphate</text>
        <dbReference type="Rhea" id="RHEA:18585"/>
        <dbReference type="ChEBI" id="CHEBI:57642"/>
        <dbReference type="ChEBI" id="CHEBI:59776"/>
        <dbReference type="EC" id="5.3.1.1"/>
    </reaction>
</comment>
<dbReference type="GO" id="GO:0005829">
    <property type="term" value="C:cytosol"/>
    <property type="evidence" value="ECO:0007669"/>
    <property type="project" value="TreeGrafter"/>
</dbReference>
<dbReference type="EC" id="5.3.1.1" evidence="7 8"/>
<name>A0A953M1V4_9BACT</name>
<evidence type="ECO:0000256" key="1">
    <source>
        <dbReference type="ARBA" id="ARBA00004680"/>
    </source>
</evidence>
<comment type="similarity">
    <text evidence="2 7 8">Belongs to the triosephosphate isomerase family.</text>
</comment>
<feature type="binding site" evidence="7">
    <location>
        <position position="170"/>
    </location>
    <ligand>
        <name>substrate</name>
    </ligand>
</feature>
<proteinExistence type="inferred from homology"/>
<protein>
    <recommendedName>
        <fullName evidence="7 8">Triosephosphate isomerase</fullName>
        <shortName evidence="7">TIM</shortName>
        <shortName evidence="7">TPI</shortName>
        <ecNumber evidence="7 8">5.3.1.1</ecNumber>
    </recommendedName>
    <alternativeName>
        <fullName evidence="7">Triose-phosphate isomerase</fullName>
    </alternativeName>
</protein>
<evidence type="ECO:0000256" key="6">
    <source>
        <dbReference type="ARBA" id="ARBA00023235"/>
    </source>
</evidence>
<dbReference type="PROSITE" id="PS00171">
    <property type="entry name" value="TIM_1"/>
    <property type="match status" value="1"/>
</dbReference>
<keyword evidence="3 7" id="KW-0312">Gluconeogenesis</keyword>
<keyword evidence="5 7" id="KW-0324">Glycolysis</keyword>
<dbReference type="NCBIfam" id="TIGR00419">
    <property type="entry name" value="tim"/>
    <property type="match status" value="1"/>
</dbReference>
<dbReference type="GO" id="GO:0019563">
    <property type="term" value="P:glycerol catabolic process"/>
    <property type="evidence" value="ECO:0007669"/>
    <property type="project" value="TreeGrafter"/>
</dbReference>
<organism evidence="9 10">
    <name type="scientific">Candidatus Nitrobium versatile</name>
    <dbReference type="NCBI Taxonomy" id="2884831"/>
    <lineage>
        <taxon>Bacteria</taxon>
        <taxon>Pseudomonadati</taxon>
        <taxon>Nitrospirota</taxon>
        <taxon>Nitrospiria</taxon>
        <taxon>Nitrospirales</taxon>
        <taxon>Nitrospiraceae</taxon>
        <taxon>Candidatus Nitrobium</taxon>
    </lineage>
</organism>
<keyword evidence="6 7" id="KW-0413">Isomerase</keyword>
<dbReference type="HAMAP" id="MF_00147_B">
    <property type="entry name" value="TIM_B"/>
    <property type="match status" value="1"/>
</dbReference>
<comment type="function">
    <text evidence="7">Involved in the gluconeogenesis. Catalyzes stereospecifically the conversion of dihydroxyacetone phosphate (DHAP) to D-glyceraldehyde-3-phosphate (G3P).</text>
</comment>
<comment type="subcellular location">
    <subcellularLocation>
        <location evidence="7 8">Cytoplasm</location>
    </subcellularLocation>
</comment>
<dbReference type="GO" id="GO:0004807">
    <property type="term" value="F:triose-phosphate isomerase activity"/>
    <property type="evidence" value="ECO:0007669"/>
    <property type="project" value="UniProtKB-UniRule"/>
</dbReference>
<dbReference type="EMBL" id="JAIOIV010000082">
    <property type="protein sequence ID" value="MBZ0156617.1"/>
    <property type="molecule type" value="Genomic_DNA"/>
</dbReference>
<gene>
    <name evidence="7 9" type="primary">tpiA</name>
    <name evidence="9" type="ORF">K8I29_10485</name>
</gene>
<feature type="binding site" evidence="7">
    <location>
        <begin position="9"/>
        <end position="11"/>
    </location>
    <ligand>
        <name>substrate</name>
    </ligand>
</feature>
<dbReference type="FunFam" id="3.20.20.70:FF:000016">
    <property type="entry name" value="Triosephosphate isomerase"/>
    <property type="match status" value="1"/>
</dbReference>
<dbReference type="SUPFAM" id="SSF51351">
    <property type="entry name" value="Triosephosphate isomerase (TIM)"/>
    <property type="match status" value="1"/>
</dbReference>